<proteinExistence type="predicted"/>
<dbReference type="InterPro" id="IPR014913">
    <property type="entry name" value="YppE-like"/>
</dbReference>
<sequence>MLRKMKELKEKTEALLEQNEKNWQLYLENRDSQQPFDFYEDMKPFVDEAKRRCDAFLLVALPWVISERPLYLGELQLNQAAENIQMTAVNAFNGKSFYKHFVDHYESSKYTLSKILLLLERKEDTL</sequence>
<reference evidence="1" key="1">
    <citation type="submission" date="2010-06" db="EMBL/GenBank/DDBJ databases">
        <authorList>
            <person name="Muzny D."/>
            <person name="Qin X."/>
            <person name="Buhay C."/>
            <person name="Dugan-Rocha S."/>
            <person name="Ding Y."/>
            <person name="Chen G."/>
            <person name="Hawes A."/>
            <person name="Holder M."/>
            <person name="Jhangiani S."/>
            <person name="Johnson A."/>
            <person name="Khan Z."/>
            <person name="Li Z."/>
            <person name="Liu W."/>
            <person name="Liu X."/>
            <person name="Perez L."/>
            <person name="Shen H."/>
            <person name="Wang Q."/>
            <person name="Watt J."/>
            <person name="Xi L."/>
            <person name="Xin Y."/>
            <person name="Zhou J."/>
            <person name="Deng J."/>
            <person name="Jiang H."/>
            <person name="Liu Y."/>
            <person name="Qu J."/>
            <person name="Song X.-Z."/>
            <person name="Zhang L."/>
            <person name="Villasana D."/>
            <person name="Johnson A."/>
            <person name="Liu J."/>
            <person name="Liyanage D."/>
            <person name="Lorensuhewa L."/>
            <person name="Robinson T."/>
            <person name="Song A."/>
            <person name="Song B.-B."/>
            <person name="Dinh H."/>
            <person name="Thornton R."/>
            <person name="Coyle M."/>
            <person name="Francisco L."/>
            <person name="Jackson L."/>
            <person name="Javaid M."/>
            <person name="Korchina V."/>
            <person name="Kovar C."/>
            <person name="Mata R."/>
            <person name="Mathew T."/>
            <person name="Ngo R."/>
            <person name="Nguyen L."/>
            <person name="Nguyen N."/>
            <person name="Okwuonu G."/>
            <person name="Ongeri F."/>
            <person name="Pham C."/>
            <person name="Simmons D."/>
            <person name="Wilczek-Boney K."/>
            <person name="Hale W."/>
            <person name="Jakkamsetti A."/>
            <person name="Pham P."/>
            <person name="Ruth R."/>
            <person name="San Lucas F."/>
            <person name="Warren J."/>
            <person name="Zhang J."/>
            <person name="Zhao Z."/>
            <person name="Zhou C."/>
            <person name="Zhu D."/>
            <person name="Lee S."/>
            <person name="Bess C."/>
            <person name="Blankenburg K."/>
            <person name="Forbes L."/>
            <person name="Fu Q."/>
            <person name="Gubbala S."/>
            <person name="Hirani K."/>
            <person name="Jayaseelan J.C."/>
            <person name="Lara F."/>
            <person name="Munidasa M."/>
            <person name="Palculict T."/>
            <person name="Patil S."/>
            <person name="Pu L.-L."/>
            <person name="Saada N."/>
            <person name="Tang L."/>
            <person name="Weissenberger G."/>
            <person name="Zhu Y."/>
            <person name="Hemphill L."/>
            <person name="Shang Y."/>
            <person name="Youmans B."/>
            <person name="Ayvaz T."/>
            <person name="Ross M."/>
            <person name="Santibanez J."/>
            <person name="Aqrawi P."/>
            <person name="Gross S."/>
            <person name="Joshi V."/>
            <person name="Fowler G."/>
            <person name="Nazareth L."/>
            <person name="Reid J."/>
            <person name="Worley K."/>
            <person name="Petrosino J."/>
            <person name="Highlander S."/>
            <person name="Gibbs R."/>
        </authorList>
    </citation>
    <scope>NUCLEOTIDE SEQUENCE [LARGE SCALE GENOMIC DNA]</scope>
    <source>
        <strain evidence="1">DSM 20601</strain>
    </source>
</reference>
<dbReference type="Proteomes" id="UP000010119">
    <property type="component" value="Unassembled WGS sequence"/>
</dbReference>
<evidence type="ECO:0000313" key="2">
    <source>
        <dbReference type="Proteomes" id="UP000010119"/>
    </source>
</evidence>
<dbReference type="AlphaFoldDB" id="D7UY19"/>
<dbReference type="EMBL" id="ACCR02000003">
    <property type="protein sequence ID" value="EFI84577.1"/>
    <property type="molecule type" value="Genomic_DNA"/>
</dbReference>
<accession>D7UY19</accession>
<evidence type="ECO:0008006" key="3">
    <source>
        <dbReference type="Google" id="ProtNLM"/>
    </source>
</evidence>
<dbReference type="eggNOG" id="ENOG5032RKZ">
    <property type="taxonomic scope" value="Bacteria"/>
</dbReference>
<comment type="caution">
    <text evidence="1">The sequence shown here is derived from an EMBL/GenBank/DDBJ whole genome shotgun (WGS) entry which is preliminary data.</text>
</comment>
<dbReference type="Pfam" id="PF08807">
    <property type="entry name" value="DUF1798"/>
    <property type="match status" value="1"/>
</dbReference>
<dbReference type="SUPFAM" id="SSF140415">
    <property type="entry name" value="YppE-like"/>
    <property type="match status" value="1"/>
</dbReference>
<dbReference type="HOGENOM" id="CLU_158433_1_0_9"/>
<dbReference type="Gene3D" id="1.20.120.440">
    <property type="entry name" value="YppE-like"/>
    <property type="match status" value="1"/>
</dbReference>
<organism evidence="1 2">
    <name type="scientific">Listeria grayi DSM 20601</name>
    <dbReference type="NCBI Taxonomy" id="525367"/>
    <lineage>
        <taxon>Bacteria</taxon>
        <taxon>Bacillati</taxon>
        <taxon>Bacillota</taxon>
        <taxon>Bacilli</taxon>
        <taxon>Bacillales</taxon>
        <taxon>Listeriaceae</taxon>
        <taxon>Listeria</taxon>
    </lineage>
</organism>
<name>D7UY19_LISGR</name>
<evidence type="ECO:0000313" key="1">
    <source>
        <dbReference type="EMBL" id="EFI84577.1"/>
    </source>
</evidence>
<keyword evidence="2" id="KW-1185">Reference proteome</keyword>
<dbReference type="STRING" id="525367.HMPREF0556_11130"/>
<gene>
    <name evidence="1" type="ORF">HMPREF0556_11130</name>
</gene>
<dbReference type="InterPro" id="IPR023351">
    <property type="entry name" value="YppE-like_sf"/>
</dbReference>
<protein>
    <recommendedName>
        <fullName evidence="3">DUF1798 family protein</fullName>
    </recommendedName>
</protein>